<dbReference type="PANTHER" id="PTHR19143">
    <property type="entry name" value="FIBRINOGEN/TENASCIN/ANGIOPOEITIN"/>
    <property type="match status" value="1"/>
</dbReference>
<reference evidence="4" key="1">
    <citation type="submission" date="2022-11" db="UniProtKB">
        <authorList>
            <consortium name="WormBaseParasite"/>
        </authorList>
    </citation>
    <scope>IDENTIFICATION</scope>
</reference>
<dbReference type="PROSITE" id="PS51406">
    <property type="entry name" value="FIBRINOGEN_C_2"/>
    <property type="match status" value="1"/>
</dbReference>
<organism evidence="3 4">
    <name type="scientific">Plectus sambesii</name>
    <dbReference type="NCBI Taxonomy" id="2011161"/>
    <lineage>
        <taxon>Eukaryota</taxon>
        <taxon>Metazoa</taxon>
        <taxon>Ecdysozoa</taxon>
        <taxon>Nematoda</taxon>
        <taxon>Chromadorea</taxon>
        <taxon>Plectida</taxon>
        <taxon>Plectina</taxon>
        <taxon>Plectoidea</taxon>
        <taxon>Plectidae</taxon>
        <taxon>Plectus</taxon>
    </lineage>
</organism>
<dbReference type="Proteomes" id="UP000887566">
    <property type="component" value="Unplaced"/>
</dbReference>
<keyword evidence="1" id="KW-0732">Signal</keyword>
<feature type="signal peptide" evidence="1">
    <location>
        <begin position="1"/>
        <end position="22"/>
    </location>
</feature>
<name>A0A914V7M4_9BILA</name>
<dbReference type="Pfam" id="PF00147">
    <property type="entry name" value="Fibrinogen_C"/>
    <property type="match status" value="1"/>
</dbReference>
<feature type="chain" id="PRO_5037757902" evidence="1">
    <location>
        <begin position="23"/>
        <end position="176"/>
    </location>
</feature>
<protein>
    <submittedName>
        <fullName evidence="4">Fibrinogen C-terminal domain-containing protein</fullName>
    </submittedName>
</protein>
<dbReference type="InterPro" id="IPR014716">
    <property type="entry name" value="Fibrinogen_a/b/g_C_1"/>
</dbReference>
<dbReference type="InterPro" id="IPR002181">
    <property type="entry name" value="Fibrinogen_a/b/g_C_dom"/>
</dbReference>
<dbReference type="InterPro" id="IPR050373">
    <property type="entry name" value="Fibrinogen_C-term_domain"/>
</dbReference>
<evidence type="ECO:0000256" key="1">
    <source>
        <dbReference type="SAM" id="SignalP"/>
    </source>
</evidence>
<accession>A0A914V7M4</accession>
<sequence>MAFIIIRLALYVALFINNYGTALESDFTDFTSDSSAPYTTAASTMPYRSCEDYCANGDTSTGVKQIFINGNLVNVFCYGCWTAIQSRSFGGVDFNVTFEQYRKVIGRATSPPSDFYLGNDNLYALTADYVMKLWVQLTDCDGGITNSFYDTFRVRNFMNTLSSTFYEHLLKLYEEK</sequence>
<evidence type="ECO:0000313" key="3">
    <source>
        <dbReference type="Proteomes" id="UP000887566"/>
    </source>
</evidence>
<proteinExistence type="predicted"/>
<dbReference type="Gene3D" id="3.90.215.10">
    <property type="entry name" value="Gamma Fibrinogen, chain A, domain 1"/>
    <property type="match status" value="1"/>
</dbReference>
<dbReference type="SMART" id="SM00186">
    <property type="entry name" value="FBG"/>
    <property type="match status" value="1"/>
</dbReference>
<feature type="domain" description="Fibrinogen C-terminal" evidence="2">
    <location>
        <begin position="41"/>
        <end position="156"/>
    </location>
</feature>
<evidence type="ECO:0000259" key="2">
    <source>
        <dbReference type="PROSITE" id="PS51406"/>
    </source>
</evidence>
<dbReference type="AlphaFoldDB" id="A0A914V7M4"/>
<dbReference type="SUPFAM" id="SSF56496">
    <property type="entry name" value="Fibrinogen C-terminal domain-like"/>
    <property type="match status" value="1"/>
</dbReference>
<keyword evidence="3" id="KW-1185">Reference proteome</keyword>
<dbReference type="WBParaSite" id="PSAMB.scaffold1637size29178.g14303.t1">
    <property type="protein sequence ID" value="PSAMB.scaffold1637size29178.g14303.t1"/>
    <property type="gene ID" value="PSAMB.scaffold1637size29178.g14303"/>
</dbReference>
<dbReference type="GO" id="GO:0005615">
    <property type="term" value="C:extracellular space"/>
    <property type="evidence" value="ECO:0007669"/>
    <property type="project" value="TreeGrafter"/>
</dbReference>
<dbReference type="InterPro" id="IPR036056">
    <property type="entry name" value="Fibrinogen-like_C"/>
</dbReference>
<evidence type="ECO:0000313" key="4">
    <source>
        <dbReference type="WBParaSite" id="PSAMB.scaffold1637size29178.g14303.t1"/>
    </source>
</evidence>